<gene>
    <name evidence="2" type="ORF">HKK74_33070</name>
</gene>
<keyword evidence="1" id="KW-1133">Transmembrane helix</keyword>
<keyword evidence="1" id="KW-0812">Transmembrane</keyword>
<evidence type="ECO:0000256" key="1">
    <source>
        <dbReference type="SAM" id="Phobius"/>
    </source>
</evidence>
<protein>
    <recommendedName>
        <fullName evidence="4">DUF3592 domain-containing protein</fullName>
    </recommendedName>
</protein>
<dbReference type="EMBL" id="JABVEC010000039">
    <property type="protein sequence ID" value="MBC6470287.1"/>
    <property type="molecule type" value="Genomic_DNA"/>
</dbReference>
<feature type="transmembrane region" description="Helical" evidence="1">
    <location>
        <begin position="26"/>
        <end position="50"/>
    </location>
</feature>
<dbReference type="RefSeq" id="WP_187247333.1">
    <property type="nucleotide sequence ID" value="NZ_BAAAOK010000017.1"/>
</dbReference>
<sequence length="175" mass="19561">MAAMRIRRRDLWRAYFKGAPRRLRRAYVWVPLLIGLICVFLAVGALVAAMDFRRNAVTTTAIVEEIQRPAPLMSEDGLTTHRFYGRVRYTVNGATVRSRVLLYRCVSSSCSFRQRTGDTVEIAYDPRKVTHATRATAAETGGTTIGWISLLVMIAAISLFTGVVNLLLGRREPGK</sequence>
<evidence type="ECO:0008006" key="4">
    <source>
        <dbReference type="Google" id="ProtNLM"/>
    </source>
</evidence>
<dbReference type="Proteomes" id="UP000805614">
    <property type="component" value="Unassembled WGS sequence"/>
</dbReference>
<evidence type="ECO:0000313" key="3">
    <source>
        <dbReference type="Proteomes" id="UP000805614"/>
    </source>
</evidence>
<comment type="caution">
    <text evidence="2">The sequence shown here is derived from an EMBL/GenBank/DDBJ whole genome shotgun (WGS) entry which is preliminary data.</text>
</comment>
<keyword evidence="3" id="KW-1185">Reference proteome</keyword>
<name>A0ABR7LZL6_9ACTN</name>
<evidence type="ECO:0000313" key="2">
    <source>
        <dbReference type="EMBL" id="MBC6470287.1"/>
    </source>
</evidence>
<keyword evidence="1" id="KW-0472">Membrane</keyword>
<reference evidence="2 3" key="1">
    <citation type="submission" date="2020-06" db="EMBL/GenBank/DDBJ databases">
        <title>Actinomadura xiongansis sp. nov., isolated from soil of Baiyangdian.</title>
        <authorList>
            <person name="Zhang X."/>
        </authorList>
    </citation>
    <scope>NUCLEOTIDE SEQUENCE [LARGE SCALE GENOMIC DNA]</scope>
    <source>
        <strain evidence="2 3">HBUM206468</strain>
    </source>
</reference>
<organism evidence="2 3">
    <name type="scientific">Actinomadura alba</name>
    <dbReference type="NCBI Taxonomy" id="406431"/>
    <lineage>
        <taxon>Bacteria</taxon>
        <taxon>Bacillati</taxon>
        <taxon>Actinomycetota</taxon>
        <taxon>Actinomycetes</taxon>
        <taxon>Streptosporangiales</taxon>
        <taxon>Thermomonosporaceae</taxon>
        <taxon>Actinomadura</taxon>
    </lineage>
</organism>
<accession>A0ABR7LZL6</accession>
<proteinExistence type="predicted"/>
<feature type="transmembrane region" description="Helical" evidence="1">
    <location>
        <begin position="145"/>
        <end position="168"/>
    </location>
</feature>